<evidence type="ECO:0000313" key="2">
    <source>
        <dbReference type="EMBL" id="SIS10536.1"/>
    </source>
</evidence>
<dbReference type="GO" id="GO:0016787">
    <property type="term" value="F:hydrolase activity"/>
    <property type="evidence" value="ECO:0007669"/>
    <property type="project" value="UniProtKB-KW"/>
</dbReference>
<dbReference type="EMBL" id="FTNR01000011">
    <property type="protein sequence ID" value="SIS10536.1"/>
    <property type="molecule type" value="Genomic_DNA"/>
</dbReference>
<protein>
    <submittedName>
        <fullName evidence="2">LexA-binding, inner membrane-associated putative hydrolase</fullName>
    </submittedName>
</protein>
<feature type="transmembrane region" description="Helical" evidence="1">
    <location>
        <begin position="92"/>
        <end position="112"/>
    </location>
</feature>
<keyword evidence="1" id="KW-0812">Transmembrane</keyword>
<name>A0A1N7GDI5_9EURY</name>
<dbReference type="Pfam" id="PF04307">
    <property type="entry name" value="YdjM"/>
    <property type="match status" value="1"/>
</dbReference>
<organism evidence="2 3">
    <name type="scientific">Natronorubrum thiooxidans</name>
    <dbReference type="NCBI Taxonomy" id="308853"/>
    <lineage>
        <taxon>Archaea</taxon>
        <taxon>Methanobacteriati</taxon>
        <taxon>Methanobacteriota</taxon>
        <taxon>Stenosarchaea group</taxon>
        <taxon>Halobacteria</taxon>
        <taxon>Halobacteriales</taxon>
        <taxon>Natrialbaceae</taxon>
        <taxon>Natronorubrum</taxon>
    </lineage>
</organism>
<keyword evidence="1" id="KW-1133">Transmembrane helix</keyword>
<evidence type="ECO:0000256" key="1">
    <source>
        <dbReference type="SAM" id="Phobius"/>
    </source>
</evidence>
<keyword evidence="2" id="KW-0378">Hydrolase</keyword>
<keyword evidence="3" id="KW-1185">Reference proteome</keyword>
<accession>A0A1N7GDI5</accession>
<reference evidence="3" key="1">
    <citation type="submission" date="2017-01" db="EMBL/GenBank/DDBJ databases">
        <authorList>
            <person name="Varghese N."/>
            <person name="Submissions S."/>
        </authorList>
    </citation>
    <scope>NUCLEOTIDE SEQUENCE [LARGE SCALE GENOMIC DNA]</scope>
    <source>
        <strain evidence="3">type strain: HArc-</strain>
    </source>
</reference>
<dbReference type="AlphaFoldDB" id="A0A1N7GDI5"/>
<proteinExistence type="predicted"/>
<dbReference type="OrthoDB" id="241062at2157"/>
<dbReference type="InterPro" id="IPR007404">
    <property type="entry name" value="YdjM-like"/>
</dbReference>
<dbReference type="STRING" id="308853.SAMN05421752_11179"/>
<dbReference type="RefSeq" id="WP_076609964.1">
    <property type="nucleotide sequence ID" value="NZ_FTNR01000011.1"/>
</dbReference>
<feature type="transmembrane region" description="Helical" evidence="1">
    <location>
        <begin position="66"/>
        <end position="85"/>
    </location>
</feature>
<keyword evidence="1" id="KW-0472">Membrane</keyword>
<dbReference type="Proteomes" id="UP000185936">
    <property type="component" value="Unassembled WGS sequence"/>
</dbReference>
<gene>
    <name evidence="2" type="ORF">SAMN05421752_11179</name>
</gene>
<sequence>MAELLSHLLLVWAVLTIASWRLEWLTPRWVAVGVIGGILPDLNRLAIGVPERAIADLLGVPFQLDAIHTLGGVVILAGIGAMTFAQNQRRAFGLLFAGAFVHLLTDAVKSYADGQAAMWLYPLTSYRHPTPNLYVSADPEVLALSIGVAGIVFVVDRRRRIRPNSTQLREKRRDA</sequence>
<evidence type="ECO:0000313" key="3">
    <source>
        <dbReference type="Proteomes" id="UP000185936"/>
    </source>
</evidence>
<feature type="transmembrane region" description="Helical" evidence="1">
    <location>
        <begin position="132"/>
        <end position="155"/>
    </location>
</feature>